<feature type="signal peptide" evidence="2">
    <location>
        <begin position="1"/>
        <end position="17"/>
    </location>
</feature>
<feature type="compositionally biased region" description="Low complexity" evidence="1">
    <location>
        <begin position="519"/>
        <end position="532"/>
    </location>
</feature>
<dbReference type="Proteomes" id="UP000183832">
    <property type="component" value="Unassembled WGS sequence"/>
</dbReference>
<dbReference type="STRING" id="568069.A0A1J1HZ12"/>
<feature type="compositionally biased region" description="Polar residues" evidence="1">
    <location>
        <begin position="286"/>
        <end position="329"/>
    </location>
</feature>
<feature type="chain" id="PRO_5012814285" evidence="2">
    <location>
        <begin position="18"/>
        <end position="991"/>
    </location>
</feature>
<feature type="compositionally biased region" description="Low complexity" evidence="1">
    <location>
        <begin position="268"/>
        <end position="278"/>
    </location>
</feature>
<keyword evidence="2" id="KW-0732">Signal</keyword>
<keyword evidence="4" id="KW-1185">Reference proteome</keyword>
<sequence>MKTSIFLIAVAISVINASEKSSTNTTADSTKTKEAREKRNLSILGNYGASRRNDGYNYQPSGYNYEPNNYIGGGSAPASQDYASHYPEPPEPIIEIIIQDNNETLPAPYPNSISHGSGKRKKEQVQVFYVKYHKDEKSGLVIHDPVPALSPISHNQEEDDHEEEPIVVTPIPHLPQKTTTLRTIIRPDSQQYESNSGVHVTFGGPHNHHSKSDNQIHDEDKVESAIRPIVQLPQNRIGPVGLFKEKRSQNIQGQGRVVNGPPSTFHAHSQPSQQQLPHQRPHREFNSQNNFISQPNQGQLSHQLSLPNQDSSKPFHPNHSQQFQSQQRPLSIPVQHQHFGQQQQQNILGHQQFNQPPKRQPPAPQLPQPQALHQQPLLRPPQRPPVQANFNQNQRPFNYHAHGNQQSQNVRFPSQQPHFQGPHQQFIPNFQSQQHIQRPQSQSLPPRQGPPAQSFQSQNLQIPQINRPSPQFGSQPFSQSPAHQHFQQPPPNFRPNQEHKVQRLQPQPSPVQHQAQSFLQHNQQAQNHQHLQGDPNVFRGGLVEQAAPNLSNQHQHPVFPTQPKPQQEVAFRQEQNNFIQKNFGADVQVQNSVPKFEHHITETVNGPIFFQPTAVDMDQYKQQENLQSPDSQHRFAKSAVYDLPDEVPDDLREQLLSSGILENAQISILDYDKVGETSLQDLPQEHLANFFNAGGAAQIGASNKVISVLKPNGDSIDEKIRTLKKDKEITKLLDGVHKLPTKKEDVNLKVVRFDSQSQKDIIGHYIRKDSSVLPSVNLNQNNFNRYLPLKINGAQFPIPDVEELRGKKISSVVVLAPINGNDDESRNGRDTIDTNQVKLIAGDSLKTLLRKPSTENFRKWLEKEQKINADFQSVVLLVTKDSNTHEQEIYMYDITSKTVSQLNGELSSKFVDVAEENVFDDESSIAEQIDRIDEDIDDNDGDASENVETIETAPSNIVESVVKVDNTPPTSSESVDNKVLISSGYSVIKNE</sequence>
<feature type="compositionally biased region" description="Low complexity" evidence="1">
    <location>
        <begin position="468"/>
        <end position="487"/>
    </location>
</feature>
<feature type="compositionally biased region" description="Low complexity" evidence="1">
    <location>
        <begin position="368"/>
        <end position="377"/>
    </location>
</feature>
<feature type="compositionally biased region" description="Polar residues" evidence="1">
    <location>
        <begin position="453"/>
        <end position="467"/>
    </location>
</feature>
<feature type="region of interest" description="Disordered" evidence="1">
    <location>
        <begin position="253"/>
        <end position="330"/>
    </location>
</feature>
<feature type="compositionally biased region" description="Basic and acidic residues" evidence="1">
    <location>
        <begin position="210"/>
        <end position="219"/>
    </location>
</feature>
<feature type="compositionally biased region" description="Pro residues" evidence="1">
    <location>
        <begin position="358"/>
        <end position="367"/>
    </location>
</feature>
<name>A0A1J1HZ12_9DIPT</name>
<evidence type="ECO:0000256" key="2">
    <source>
        <dbReference type="SAM" id="SignalP"/>
    </source>
</evidence>
<accession>A0A1J1HZ12</accession>
<reference evidence="3 4" key="1">
    <citation type="submission" date="2015-04" db="EMBL/GenBank/DDBJ databases">
        <authorList>
            <person name="Syromyatnikov M.Y."/>
            <person name="Popov V.N."/>
        </authorList>
    </citation>
    <scope>NUCLEOTIDE SEQUENCE [LARGE SCALE GENOMIC DNA]</scope>
</reference>
<feature type="region of interest" description="Disordered" evidence="1">
    <location>
        <begin position="352"/>
        <end position="401"/>
    </location>
</feature>
<proteinExistence type="predicted"/>
<dbReference type="EMBL" id="CVRI01000035">
    <property type="protein sequence ID" value="CRK92786.1"/>
    <property type="molecule type" value="Genomic_DNA"/>
</dbReference>
<evidence type="ECO:0000256" key="1">
    <source>
        <dbReference type="SAM" id="MobiDB-lite"/>
    </source>
</evidence>
<evidence type="ECO:0000313" key="3">
    <source>
        <dbReference type="EMBL" id="CRK92786.1"/>
    </source>
</evidence>
<evidence type="ECO:0000313" key="4">
    <source>
        <dbReference type="Proteomes" id="UP000183832"/>
    </source>
</evidence>
<protein>
    <submittedName>
        <fullName evidence="3">CLUMA_CG006307, isoform A</fullName>
    </submittedName>
</protein>
<feature type="region of interest" description="Disordered" evidence="1">
    <location>
        <begin position="431"/>
        <end position="536"/>
    </location>
</feature>
<feature type="region of interest" description="Disordered" evidence="1">
    <location>
        <begin position="194"/>
        <end position="219"/>
    </location>
</feature>
<gene>
    <name evidence="3" type="ORF">CLUMA_CG006307</name>
</gene>
<dbReference type="OrthoDB" id="6378339at2759"/>
<dbReference type="AlphaFoldDB" id="A0A1J1HZ12"/>
<organism evidence="3 4">
    <name type="scientific">Clunio marinus</name>
    <dbReference type="NCBI Taxonomy" id="568069"/>
    <lineage>
        <taxon>Eukaryota</taxon>
        <taxon>Metazoa</taxon>
        <taxon>Ecdysozoa</taxon>
        <taxon>Arthropoda</taxon>
        <taxon>Hexapoda</taxon>
        <taxon>Insecta</taxon>
        <taxon>Pterygota</taxon>
        <taxon>Neoptera</taxon>
        <taxon>Endopterygota</taxon>
        <taxon>Diptera</taxon>
        <taxon>Nematocera</taxon>
        <taxon>Chironomoidea</taxon>
        <taxon>Chironomidae</taxon>
        <taxon>Clunio</taxon>
    </lineage>
</organism>
<feature type="compositionally biased region" description="Polar residues" evidence="1">
    <location>
        <begin position="504"/>
        <end position="518"/>
    </location>
</feature>
<feature type="compositionally biased region" description="Low complexity" evidence="1">
    <location>
        <begin position="431"/>
        <end position="446"/>
    </location>
</feature>